<dbReference type="SUPFAM" id="SSF55729">
    <property type="entry name" value="Acyl-CoA N-acyltransferases (Nat)"/>
    <property type="match status" value="1"/>
</dbReference>
<dbReference type="Gene3D" id="3.40.630.30">
    <property type="match status" value="1"/>
</dbReference>
<keyword evidence="4" id="KW-1185">Reference proteome</keyword>
<dbReference type="KEGG" id="fya:KMW28_00480"/>
<evidence type="ECO:0000259" key="2">
    <source>
        <dbReference type="PROSITE" id="PS51186"/>
    </source>
</evidence>
<dbReference type="EMBL" id="CP076132">
    <property type="protein sequence ID" value="QWG02095.1"/>
    <property type="molecule type" value="Genomic_DNA"/>
</dbReference>
<evidence type="ECO:0000313" key="4">
    <source>
        <dbReference type="Proteomes" id="UP000678679"/>
    </source>
</evidence>
<keyword evidence="1" id="KW-0808">Transferase</keyword>
<accession>A0AAX1N3G4</accession>
<dbReference type="AlphaFoldDB" id="A0AAX1N3G4"/>
<dbReference type="PANTHER" id="PTHR13947:SF37">
    <property type="entry name" value="LD18367P"/>
    <property type="match status" value="1"/>
</dbReference>
<dbReference type="Proteomes" id="UP000678679">
    <property type="component" value="Chromosome 1"/>
</dbReference>
<dbReference type="InterPro" id="IPR050769">
    <property type="entry name" value="NAT_camello-type"/>
</dbReference>
<proteinExistence type="predicted"/>
<dbReference type="InterPro" id="IPR000182">
    <property type="entry name" value="GNAT_dom"/>
</dbReference>
<organism evidence="3 4">
    <name type="scientific">Flammeovirga yaeyamensis</name>
    <dbReference type="NCBI Taxonomy" id="367791"/>
    <lineage>
        <taxon>Bacteria</taxon>
        <taxon>Pseudomonadati</taxon>
        <taxon>Bacteroidota</taxon>
        <taxon>Cytophagia</taxon>
        <taxon>Cytophagales</taxon>
        <taxon>Flammeovirgaceae</taxon>
        <taxon>Flammeovirga</taxon>
    </lineage>
</organism>
<dbReference type="PROSITE" id="PS51186">
    <property type="entry name" value="GNAT"/>
    <property type="match status" value="1"/>
</dbReference>
<feature type="domain" description="N-acetyltransferase" evidence="2">
    <location>
        <begin position="3"/>
        <end position="154"/>
    </location>
</feature>
<reference evidence="3 4" key="1">
    <citation type="submission" date="2021-05" db="EMBL/GenBank/DDBJ databases">
        <title>Comparative genomic studies on the polysaccharide-degrading batcterial strains of the Flammeovirga genus.</title>
        <authorList>
            <person name="Zewei F."/>
            <person name="Zheng Z."/>
            <person name="Yu L."/>
            <person name="Ruyue G."/>
            <person name="Yanhong M."/>
            <person name="Yuanyuan C."/>
            <person name="Jingyan G."/>
            <person name="Wenjun H."/>
        </authorList>
    </citation>
    <scope>NUCLEOTIDE SEQUENCE [LARGE SCALE GENOMIC DNA]</scope>
    <source>
        <strain evidence="3 4">NBRC:100898</strain>
    </source>
</reference>
<evidence type="ECO:0000313" key="3">
    <source>
        <dbReference type="EMBL" id="QWG02095.1"/>
    </source>
</evidence>
<dbReference type="GO" id="GO:0008080">
    <property type="term" value="F:N-acetyltransferase activity"/>
    <property type="evidence" value="ECO:0007669"/>
    <property type="project" value="InterPro"/>
</dbReference>
<dbReference type="Pfam" id="PF00583">
    <property type="entry name" value="Acetyltransf_1"/>
    <property type="match status" value="1"/>
</dbReference>
<gene>
    <name evidence="3" type="ORF">KMW28_00480</name>
</gene>
<protein>
    <submittedName>
        <fullName evidence="3">GNAT family N-acetyltransferase</fullName>
    </submittedName>
</protein>
<dbReference type="CDD" id="cd04301">
    <property type="entry name" value="NAT_SF"/>
    <property type="match status" value="1"/>
</dbReference>
<dbReference type="InterPro" id="IPR016181">
    <property type="entry name" value="Acyl_CoA_acyltransferase"/>
</dbReference>
<name>A0AAX1N3G4_9BACT</name>
<sequence length="156" mass="18095">MIILERTNSENPDFISLVKLLDKFLAITDGEDHAFYDQFNKIDKIKYVVVGYEDQKAVSCGAIKAYNDNTMEVKRMFTLSEARGKGIATKVLKELEQWTTELGYQRCILETGIRQHEAIRLYQKNEYKLIPNYGQYEGVEESKCFEKLMITETTSL</sequence>
<dbReference type="PANTHER" id="PTHR13947">
    <property type="entry name" value="GNAT FAMILY N-ACETYLTRANSFERASE"/>
    <property type="match status" value="1"/>
</dbReference>
<evidence type="ECO:0000256" key="1">
    <source>
        <dbReference type="ARBA" id="ARBA00022679"/>
    </source>
</evidence>
<dbReference type="RefSeq" id="WP_169665838.1">
    <property type="nucleotide sequence ID" value="NZ_CP076132.1"/>
</dbReference>